<evidence type="ECO:0000313" key="8">
    <source>
        <dbReference type="Proteomes" id="UP000285190"/>
    </source>
</evidence>
<dbReference type="RefSeq" id="WP_119740629.1">
    <property type="nucleotide sequence ID" value="NZ_QYUN01000002.1"/>
</dbReference>
<keyword evidence="2" id="KW-0805">Transcription regulation</keyword>
<name>A0A418X4E2_9BURK</name>
<dbReference type="NCBIfam" id="TIGR02937">
    <property type="entry name" value="sigma70-ECF"/>
    <property type="match status" value="1"/>
</dbReference>
<evidence type="ECO:0000259" key="6">
    <source>
        <dbReference type="Pfam" id="PF22029"/>
    </source>
</evidence>
<dbReference type="GO" id="GO:0016987">
    <property type="term" value="F:sigma factor activity"/>
    <property type="evidence" value="ECO:0007669"/>
    <property type="project" value="UniProtKB-KW"/>
</dbReference>
<dbReference type="EMBL" id="QYUN01000002">
    <property type="protein sequence ID" value="RJG07299.1"/>
    <property type="molecule type" value="Genomic_DNA"/>
</dbReference>
<dbReference type="CDD" id="cd06171">
    <property type="entry name" value="Sigma70_r4"/>
    <property type="match status" value="1"/>
</dbReference>
<dbReference type="GO" id="GO:0003677">
    <property type="term" value="F:DNA binding"/>
    <property type="evidence" value="ECO:0007669"/>
    <property type="project" value="InterPro"/>
</dbReference>
<gene>
    <name evidence="7" type="ORF">D3870_15990</name>
</gene>
<dbReference type="InterPro" id="IPR053866">
    <property type="entry name" value="PhyR_sigma2"/>
</dbReference>
<keyword evidence="4" id="KW-0804">Transcription</keyword>
<sequence>MTDFAESLALQIPRLRRYARALTHNVAWADDLVQDTLERALRRRWLFRLNSNLTAWLFTMLYRLYLNDAARHRMSPVAADADVPEPATSGDVALQLDMQRALASLSPEHRAVIVLIGLEQLSYKETADVLGVPLGTVMSRLTRARERLRALLSDKPLQSVATETHAQLTRIK</sequence>
<dbReference type="InterPro" id="IPR013325">
    <property type="entry name" value="RNA_pol_sigma_r2"/>
</dbReference>
<dbReference type="AlphaFoldDB" id="A0A418X4E2"/>
<evidence type="ECO:0000256" key="3">
    <source>
        <dbReference type="ARBA" id="ARBA00023082"/>
    </source>
</evidence>
<dbReference type="InterPro" id="IPR013324">
    <property type="entry name" value="RNA_pol_sigma_r3/r4-like"/>
</dbReference>
<comment type="similarity">
    <text evidence="1">Belongs to the sigma-70 factor family. ECF subfamily.</text>
</comment>
<dbReference type="Gene3D" id="1.10.10.10">
    <property type="entry name" value="Winged helix-like DNA-binding domain superfamily/Winged helix DNA-binding domain"/>
    <property type="match status" value="1"/>
</dbReference>
<proteinExistence type="inferred from homology"/>
<protein>
    <submittedName>
        <fullName evidence="7">RNA polymerase sigma factor</fullName>
    </submittedName>
</protein>
<dbReference type="GO" id="GO:0006352">
    <property type="term" value="P:DNA-templated transcription initiation"/>
    <property type="evidence" value="ECO:0007669"/>
    <property type="project" value="InterPro"/>
</dbReference>
<dbReference type="OrthoDB" id="9797134at2"/>
<dbReference type="Proteomes" id="UP000285190">
    <property type="component" value="Unassembled WGS sequence"/>
</dbReference>
<accession>A0A418X4E2</accession>
<dbReference type="Pfam" id="PF22029">
    <property type="entry name" value="PhyR_sigma2"/>
    <property type="match status" value="1"/>
</dbReference>
<evidence type="ECO:0000256" key="4">
    <source>
        <dbReference type="ARBA" id="ARBA00023163"/>
    </source>
</evidence>
<dbReference type="InterPro" id="IPR039425">
    <property type="entry name" value="RNA_pol_sigma-70-like"/>
</dbReference>
<dbReference type="Pfam" id="PF08281">
    <property type="entry name" value="Sigma70_r4_2"/>
    <property type="match status" value="1"/>
</dbReference>
<dbReference type="PANTHER" id="PTHR43133:SF25">
    <property type="entry name" value="RNA POLYMERASE SIGMA FACTOR RFAY-RELATED"/>
    <property type="match status" value="1"/>
</dbReference>
<dbReference type="InterPro" id="IPR013249">
    <property type="entry name" value="RNA_pol_sigma70_r4_t2"/>
</dbReference>
<evidence type="ECO:0000313" key="7">
    <source>
        <dbReference type="EMBL" id="RJG07299.1"/>
    </source>
</evidence>
<keyword evidence="8" id="KW-1185">Reference proteome</keyword>
<dbReference type="SUPFAM" id="SSF88946">
    <property type="entry name" value="Sigma2 domain of RNA polymerase sigma factors"/>
    <property type="match status" value="1"/>
</dbReference>
<comment type="caution">
    <text evidence="7">The sequence shown here is derived from an EMBL/GenBank/DDBJ whole genome shotgun (WGS) entry which is preliminary data.</text>
</comment>
<dbReference type="InterPro" id="IPR036388">
    <property type="entry name" value="WH-like_DNA-bd_sf"/>
</dbReference>
<dbReference type="SUPFAM" id="SSF88659">
    <property type="entry name" value="Sigma3 and sigma4 domains of RNA polymerase sigma factors"/>
    <property type="match status" value="1"/>
</dbReference>
<reference evidence="7 8" key="1">
    <citation type="submission" date="2018-09" db="EMBL/GenBank/DDBJ databases">
        <authorList>
            <person name="Zhu H."/>
        </authorList>
    </citation>
    <scope>NUCLEOTIDE SEQUENCE [LARGE SCALE GENOMIC DNA]</scope>
    <source>
        <strain evidence="7 8">K2R10-39</strain>
    </source>
</reference>
<dbReference type="InterPro" id="IPR014284">
    <property type="entry name" value="RNA_pol_sigma-70_dom"/>
</dbReference>
<feature type="domain" description="PhyR sigma2" evidence="6">
    <location>
        <begin position="9"/>
        <end position="61"/>
    </location>
</feature>
<evidence type="ECO:0000256" key="2">
    <source>
        <dbReference type="ARBA" id="ARBA00023015"/>
    </source>
</evidence>
<keyword evidence="3" id="KW-0731">Sigma factor</keyword>
<organism evidence="7 8">
    <name type="scientific">Noviherbaspirillum cavernae</name>
    <dbReference type="NCBI Taxonomy" id="2320862"/>
    <lineage>
        <taxon>Bacteria</taxon>
        <taxon>Pseudomonadati</taxon>
        <taxon>Pseudomonadota</taxon>
        <taxon>Betaproteobacteria</taxon>
        <taxon>Burkholderiales</taxon>
        <taxon>Oxalobacteraceae</taxon>
        <taxon>Noviherbaspirillum</taxon>
    </lineage>
</organism>
<evidence type="ECO:0000256" key="1">
    <source>
        <dbReference type="ARBA" id="ARBA00010641"/>
    </source>
</evidence>
<dbReference type="PANTHER" id="PTHR43133">
    <property type="entry name" value="RNA POLYMERASE ECF-TYPE SIGMA FACTO"/>
    <property type="match status" value="1"/>
</dbReference>
<dbReference type="Gene3D" id="1.10.1740.10">
    <property type="match status" value="1"/>
</dbReference>
<evidence type="ECO:0000259" key="5">
    <source>
        <dbReference type="Pfam" id="PF08281"/>
    </source>
</evidence>
<feature type="domain" description="RNA polymerase sigma factor 70 region 4 type 2" evidence="5">
    <location>
        <begin position="97"/>
        <end position="148"/>
    </location>
</feature>